<accession>A0A6G9ARQ5</accession>
<protein>
    <submittedName>
        <fullName evidence="2">PQQ-dependent sugar dehydrogenase</fullName>
    </submittedName>
</protein>
<dbReference type="InterPro" id="IPR011042">
    <property type="entry name" value="6-blade_b-propeller_TolB-like"/>
</dbReference>
<dbReference type="RefSeq" id="WP_167212074.1">
    <property type="nucleotide sequence ID" value="NZ_CP050063.1"/>
</dbReference>
<dbReference type="Proteomes" id="UP000501802">
    <property type="component" value="Chromosome"/>
</dbReference>
<sequence length="424" mass="45378">MVTQAFAQSFPANFTQVAVATGLNAPTIAAFSPDGRIFVAQQSGQLRVVKNGSLMPTPFVQLTVDANGERGLLGIAFDPDFTTNQHVYLYYTVPTSGTVTVHNRISRFTASGDVALSGSELILLELDALSGATNHNGGSMVFGADGKLYIGVGENANPGNSQYLDNYLGKVLRINKDGSVPTGNPFTTGSEARKRIWAYGLRNPYTLAVQPVTGRFFVNDVGQETWEEINDASMGGLNFGWPTAEGTSSNPAFTNPVFMYPHAATGNENGCAITGGVFYNPPEATYPASYVGRYFYQDFCNNWINMLDLSGPAPVRLTLAAGLPGFSVGLTAGIDGNLYYLSRGTGTLYEIIYTANNICQSLKDGNWHDTSVWSCGRIPTSADKTTVRHAVTVSMNQTGQTLRVSYQVGGRVLFAGGAQLRLGE</sequence>
<evidence type="ECO:0000313" key="2">
    <source>
        <dbReference type="EMBL" id="QIP14965.1"/>
    </source>
</evidence>
<proteinExistence type="predicted"/>
<reference evidence="2 3" key="1">
    <citation type="submission" date="2020-03" db="EMBL/GenBank/DDBJ databases">
        <authorList>
            <person name="Kim M.K."/>
        </authorList>
    </citation>
    <scope>NUCLEOTIDE SEQUENCE [LARGE SCALE GENOMIC DNA]</scope>
    <source>
        <strain evidence="2 3">BT328</strain>
    </source>
</reference>
<evidence type="ECO:0000313" key="3">
    <source>
        <dbReference type="Proteomes" id="UP000501802"/>
    </source>
</evidence>
<dbReference type="InterPro" id="IPR012938">
    <property type="entry name" value="Glc/Sorbosone_DH"/>
</dbReference>
<dbReference type="Pfam" id="PF07995">
    <property type="entry name" value="GSDH"/>
    <property type="match status" value="1"/>
</dbReference>
<feature type="domain" description="Glucose/Sorbosone dehydrogenase" evidence="1">
    <location>
        <begin position="24"/>
        <end position="247"/>
    </location>
</feature>
<dbReference type="PANTHER" id="PTHR19328">
    <property type="entry name" value="HEDGEHOG-INTERACTING PROTEIN"/>
    <property type="match status" value="1"/>
</dbReference>
<keyword evidence="3" id="KW-1185">Reference proteome</keyword>
<dbReference type="PANTHER" id="PTHR19328:SF13">
    <property type="entry name" value="HIPL1 PROTEIN"/>
    <property type="match status" value="1"/>
</dbReference>
<dbReference type="InterPro" id="IPR011041">
    <property type="entry name" value="Quinoprot_gluc/sorb_DH_b-prop"/>
</dbReference>
<dbReference type="Gene3D" id="2.120.10.30">
    <property type="entry name" value="TolB, C-terminal domain"/>
    <property type="match status" value="1"/>
</dbReference>
<name>A0A6G9ARQ5_9BACT</name>
<organism evidence="2 3">
    <name type="scientific">Spirosoma aureum</name>
    <dbReference type="NCBI Taxonomy" id="2692134"/>
    <lineage>
        <taxon>Bacteria</taxon>
        <taxon>Pseudomonadati</taxon>
        <taxon>Bacteroidota</taxon>
        <taxon>Cytophagia</taxon>
        <taxon>Cytophagales</taxon>
        <taxon>Cytophagaceae</taxon>
        <taxon>Spirosoma</taxon>
    </lineage>
</organism>
<evidence type="ECO:0000259" key="1">
    <source>
        <dbReference type="Pfam" id="PF07995"/>
    </source>
</evidence>
<dbReference type="AlphaFoldDB" id="A0A6G9ARQ5"/>
<dbReference type="KEGG" id="spib:G8759_21240"/>
<dbReference type="EMBL" id="CP050063">
    <property type="protein sequence ID" value="QIP14965.1"/>
    <property type="molecule type" value="Genomic_DNA"/>
</dbReference>
<dbReference type="SUPFAM" id="SSF50952">
    <property type="entry name" value="Soluble quinoprotein glucose dehydrogenase"/>
    <property type="match status" value="1"/>
</dbReference>
<gene>
    <name evidence="2" type="ORF">G8759_21240</name>
</gene>